<evidence type="ECO:0000256" key="8">
    <source>
        <dbReference type="ARBA" id="ARBA00048968"/>
    </source>
</evidence>
<evidence type="ECO:0000256" key="3">
    <source>
        <dbReference type="ARBA" id="ARBA00022679"/>
    </source>
</evidence>
<evidence type="ECO:0000256" key="10">
    <source>
        <dbReference type="RuleBase" id="RU361274"/>
    </source>
</evidence>
<dbReference type="CDD" id="cd16833">
    <property type="entry name" value="YfiH"/>
    <property type="match status" value="1"/>
</dbReference>
<dbReference type="Gene3D" id="3.60.140.10">
    <property type="entry name" value="CNF1/YfiH-like putative cysteine hydrolases"/>
    <property type="match status" value="1"/>
</dbReference>
<dbReference type="RefSeq" id="WP_073210710.1">
    <property type="nucleotide sequence ID" value="NZ_FRBD01000023.1"/>
</dbReference>
<keyword evidence="5" id="KW-0378">Hydrolase</keyword>
<comment type="catalytic activity">
    <reaction evidence="9">
        <text>S-methyl-5'-thioadenosine + phosphate = 5-(methylsulfanyl)-alpha-D-ribose 1-phosphate + adenine</text>
        <dbReference type="Rhea" id="RHEA:11852"/>
        <dbReference type="ChEBI" id="CHEBI:16708"/>
        <dbReference type="ChEBI" id="CHEBI:17509"/>
        <dbReference type="ChEBI" id="CHEBI:43474"/>
        <dbReference type="ChEBI" id="CHEBI:58533"/>
        <dbReference type="EC" id="2.4.2.28"/>
    </reaction>
    <physiologicalReaction direction="left-to-right" evidence="9">
        <dbReference type="Rhea" id="RHEA:11853"/>
    </physiologicalReaction>
</comment>
<dbReference type="PANTHER" id="PTHR30616">
    <property type="entry name" value="UNCHARACTERIZED PROTEIN YFIH"/>
    <property type="match status" value="1"/>
</dbReference>
<comment type="catalytic activity">
    <reaction evidence="7">
        <text>adenosine + H2O + H(+) = inosine + NH4(+)</text>
        <dbReference type="Rhea" id="RHEA:24408"/>
        <dbReference type="ChEBI" id="CHEBI:15377"/>
        <dbReference type="ChEBI" id="CHEBI:15378"/>
        <dbReference type="ChEBI" id="CHEBI:16335"/>
        <dbReference type="ChEBI" id="CHEBI:17596"/>
        <dbReference type="ChEBI" id="CHEBI:28938"/>
        <dbReference type="EC" id="3.5.4.4"/>
    </reaction>
    <physiologicalReaction direction="left-to-right" evidence="7">
        <dbReference type="Rhea" id="RHEA:24409"/>
    </physiologicalReaction>
</comment>
<evidence type="ECO:0000256" key="5">
    <source>
        <dbReference type="ARBA" id="ARBA00022801"/>
    </source>
</evidence>
<dbReference type="GO" id="GO:0005507">
    <property type="term" value="F:copper ion binding"/>
    <property type="evidence" value="ECO:0007669"/>
    <property type="project" value="TreeGrafter"/>
</dbReference>
<evidence type="ECO:0000256" key="9">
    <source>
        <dbReference type="ARBA" id="ARBA00049893"/>
    </source>
</evidence>
<dbReference type="PANTHER" id="PTHR30616:SF2">
    <property type="entry name" value="PURINE NUCLEOSIDE PHOSPHORYLASE LACC1"/>
    <property type="match status" value="1"/>
</dbReference>
<dbReference type="EMBL" id="FRBD01000023">
    <property type="protein sequence ID" value="SHL11945.1"/>
    <property type="molecule type" value="Genomic_DNA"/>
</dbReference>
<evidence type="ECO:0000313" key="12">
    <source>
        <dbReference type="Proteomes" id="UP000184130"/>
    </source>
</evidence>
<proteinExistence type="inferred from homology"/>
<accession>A0A1M6Y1F2</accession>
<keyword evidence="4" id="KW-0479">Metal-binding</keyword>
<protein>
    <recommendedName>
        <fullName evidence="10">Purine nucleoside phosphorylase</fullName>
    </recommendedName>
</protein>
<organism evidence="11 12">
    <name type="scientific">Xylanibacter ruminicola</name>
    <name type="common">Prevotella ruminicola</name>
    <dbReference type="NCBI Taxonomy" id="839"/>
    <lineage>
        <taxon>Bacteria</taxon>
        <taxon>Pseudomonadati</taxon>
        <taxon>Bacteroidota</taxon>
        <taxon>Bacteroidia</taxon>
        <taxon>Bacteroidales</taxon>
        <taxon>Prevotellaceae</taxon>
        <taxon>Xylanibacter</taxon>
    </lineage>
</organism>
<dbReference type="InterPro" id="IPR003730">
    <property type="entry name" value="Cu_polyphenol_OxRdtase"/>
</dbReference>
<dbReference type="OrthoDB" id="4279at2"/>
<dbReference type="AlphaFoldDB" id="A0A1M6Y1F2"/>
<evidence type="ECO:0000256" key="4">
    <source>
        <dbReference type="ARBA" id="ARBA00022723"/>
    </source>
</evidence>
<name>A0A1M6Y1F2_XYLRU</name>
<dbReference type="SUPFAM" id="SSF64438">
    <property type="entry name" value="CNF1/YfiH-like putative cysteine hydrolases"/>
    <property type="match status" value="1"/>
</dbReference>
<dbReference type="NCBIfam" id="TIGR00726">
    <property type="entry name" value="peptidoglycan editing factor PgeF"/>
    <property type="match status" value="1"/>
</dbReference>
<gene>
    <name evidence="11" type="ORF">SAMN05216463_12350</name>
</gene>
<comment type="similarity">
    <text evidence="2 10">Belongs to the purine nucleoside phosphorylase YfiH/LACC1 family.</text>
</comment>
<keyword evidence="3" id="KW-0808">Transferase</keyword>
<evidence type="ECO:0000256" key="1">
    <source>
        <dbReference type="ARBA" id="ARBA00000553"/>
    </source>
</evidence>
<comment type="catalytic activity">
    <reaction evidence="1">
        <text>inosine + phosphate = alpha-D-ribose 1-phosphate + hypoxanthine</text>
        <dbReference type="Rhea" id="RHEA:27646"/>
        <dbReference type="ChEBI" id="CHEBI:17368"/>
        <dbReference type="ChEBI" id="CHEBI:17596"/>
        <dbReference type="ChEBI" id="CHEBI:43474"/>
        <dbReference type="ChEBI" id="CHEBI:57720"/>
        <dbReference type="EC" id="2.4.2.1"/>
    </reaction>
    <physiologicalReaction direction="left-to-right" evidence="1">
        <dbReference type="Rhea" id="RHEA:27647"/>
    </physiologicalReaction>
</comment>
<dbReference type="InterPro" id="IPR038371">
    <property type="entry name" value="Cu_polyphenol_OxRdtase_sf"/>
</dbReference>
<dbReference type="Proteomes" id="UP000184130">
    <property type="component" value="Unassembled WGS sequence"/>
</dbReference>
<sequence length="249" mass="27762">MVQYNIDEKVYAFSTPRACEDATKPYDGFNITDYTGDNPEKVSLCRAILSDLLLDIPKERLILPLQVHGTEIAEVTEENLGDKFDGIDALMTTLPETCIGVSTADCVPILIYDTRACAIAAVHAGWRGTVARIGCKTIEAMAERYGTKAEYLKIVIGPSIGPDSFEVGDEVYDAFSEANFDMEKISFKRNGKWHIDLWQANALQLEQAGVPHENIEITGICTYQQYERFFSARRLGIKSGRIYTGIMIK</sequence>
<keyword evidence="6" id="KW-0862">Zinc</keyword>
<evidence type="ECO:0000256" key="2">
    <source>
        <dbReference type="ARBA" id="ARBA00007353"/>
    </source>
</evidence>
<reference evidence="11 12" key="1">
    <citation type="submission" date="2016-11" db="EMBL/GenBank/DDBJ databases">
        <authorList>
            <person name="Jaros S."/>
            <person name="Januszkiewicz K."/>
            <person name="Wedrychowicz H."/>
        </authorList>
    </citation>
    <scope>NUCLEOTIDE SEQUENCE [LARGE SCALE GENOMIC DNA]</scope>
    <source>
        <strain evidence="11 12">KHT3</strain>
    </source>
</reference>
<dbReference type="Pfam" id="PF02578">
    <property type="entry name" value="Cu-oxidase_4"/>
    <property type="match status" value="1"/>
</dbReference>
<evidence type="ECO:0000313" key="11">
    <source>
        <dbReference type="EMBL" id="SHL11945.1"/>
    </source>
</evidence>
<comment type="catalytic activity">
    <reaction evidence="8">
        <text>adenosine + phosphate = alpha-D-ribose 1-phosphate + adenine</text>
        <dbReference type="Rhea" id="RHEA:27642"/>
        <dbReference type="ChEBI" id="CHEBI:16335"/>
        <dbReference type="ChEBI" id="CHEBI:16708"/>
        <dbReference type="ChEBI" id="CHEBI:43474"/>
        <dbReference type="ChEBI" id="CHEBI:57720"/>
        <dbReference type="EC" id="2.4.2.1"/>
    </reaction>
    <physiologicalReaction direction="left-to-right" evidence="8">
        <dbReference type="Rhea" id="RHEA:27643"/>
    </physiologicalReaction>
</comment>
<evidence type="ECO:0000256" key="6">
    <source>
        <dbReference type="ARBA" id="ARBA00022833"/>
    </source>
</evidence>
<dbReference type="GO" id="GO:0016787">
    <property type="term" value="F:hydrolase activity"/>
    <property type="evidence" value="ECO:0007669"/>
    <property type="project" value="UniProtKB-KW"/>
</dbReference>
<evidence type="ECO:0000256" key="7">
    <source>
        <dbReference type="ARBA" id="ARBA00047989"/>
    </source>
</evidence>
<dbReference type="GO" id="GO:0017061">
    <property type="term" value="F:S-methyl-5-thioadenosine phosphorylase activity"/>
    <property type="evidence" value="ECO:0007669"/>
    <property type="project" value="UniProtKB-EC"/>
</dbReference>
<dbReference type="InterPro" id="IPR011324">
    <property type="entry name" value="Cytotoxic_necrot_fac-like_cat"/>
</dbReference>